<dbReference type="Pfam" id="PF12833">
    <property type="entry name" value="HTH_18"/>
    <property type="match status" value="1"/>
</dbReference>
<dbReference type="Pfam" id="PF02311">
    <property type="entry name" value="AraC_binding"/>
    <property type="match status" value="1"/>
</dbReference>
<gene>
    <name evidence="6" type="ORF">COA17_08050</name>
</gene>
<dbReference type="SUPFAM" id="SSF51215">
    <property type="entry name" value="Regulatory protein AraC"/>
    <property type="match status" value="1"/>
</dbReference>
<evidence type="ECO:0000259" key="5">
    <source>
        <dbReference type="PROSITE" id="PS01124"/>
    </source>
</evidence>
<dbReference type="InterPro" id="IPR009057">
    <property type="entry name" value="Homeodomain-like_sf"/>
</dbReference>
<organism evidence="6 7">
    <name type="scientific">Sphingomonas ginsenosidimutans</name>
    <dbReference type="NCBI Taxonomy" id="862134"/>
    <lineage>
        <taxon>Bacteria</taxon>
        <taxon>Pseudomonadati</taxon>
        <taxon>Pseudomonadota</taxon>
        <taxon>Alphaproteobacteria</taxon>
        <taxon>Sphingomonadales</taxon>
        <taxon>Sphingomonadaceae</taxon>
        <taxon>Sphingomonas</taxon>
    </lineage>
</organism>
<protein>
    <submittedName>
        <fullName evidence="6">AraC family transcriptional regulator</fullName>
    </submittedName>
</protein>
<sequence>MTDPTGPEQDVAAPRFRLNAHADVGVEVLHASLRDHHFDPHFHETYLVGFTCGGVERFSQSGRPEVSLPGQVRVAEPGAVHTGEPGDDQPWRYVALYFGAEAFADLRPEAPAAPVFEKAVLDDPQLFRIGLDLADALAHALDPAEREERLALLLMRLSRHQVGADAGEVRPEPEKIRLARQYIRARMATVVRLEELAAAVGFSKFHLLRTFKAATGLTPWRYQVQLRLASARALLRDGVPASQVAVICGFFDQSHFTRLFRASFGITPAAFQSAYKRL</sequence>
<dbReference type="InterPro" id="IPR050204">
    <property type="entry name" value="AraC_XylS_family_regulators"/>
</dbReference>
<dbReference type="GO" id="GO:0043565">
    <property type="term" value="F:sequence-specific DNA binding"/>
    <property type="evidence" value="ECO:0007669"/>
    <property type="project" value="InterPro"/>
</dbReference>
<evidence type="ECO:0000313" key="6">
    <source>
        <dbReference type="EMBL" id="PCG09784.1"/>
    </source>
</evidence>
<dbReference type="AlphaFoldDB" id="A0A2A4HZK1"/>
<evidence type="ECO:0000256" key="2">
    <source>
        <dbReference type="ARBA" id="ARBA00023125"/>
    </source>
</evidence>
<keyword evidence="4" id="KW-0804">Transcription</keyword>
<reference evidence="6 7" key="1">
    <citation type="submission" date="2017-09" db="EMBL/GenBank/DDBJ databases">
        <title>Sphingomonas ginsenosidimutans KACC 14949, whole genome shotgun sequence.</title>
        <authorList>
            <person name="Feng G."/>
            <person name="Zhu H."/>
        </authorList>
    </citation>
    <scope>NUCLEOTIDE SEQUENCE [LARGE SCALE GENOMIC DNA]</scope>
    <source>
        <strain evidence="6 7">KACC 14949</strain>
    </source>
</reference>
<dbReference type="EMBL" id="NWVD01000002">
    <property type="protein sequence ID" value="PCG09784.1"/>
    <property type="molecule type" value="Genomic_DNA"/>
</dbReference>
<accession>A0A2A4HZK1</accession>
<dbReference type="GO" id="GO:0003700">
    <property type="term" value="F:DNA-binding transcription factor activity"/>
    <property type="evidence" value="ECO:0007669"/>
    <property type="project" value="InterPro"/>
</dbReference>
<proteinExistence type="predicted"/>
<dbReference type="InterPro" id="IPR020449">
    <property type="entry name" value="Tscrpt_reg_AraC-type_HTH"/>
</dbReference>
<keyword evidence="7" id="KW-1185">Reference proteome</keyword>
<keyword evidence="1" id="KW-0805">Transcription regulation</keyword>
<evidence type="ECO:0000256" key="3">
    <source>
        <dbReference type="ARBA" id="ARBA00023159"/>
    </source>
</evidence>
<name>A0A2A4HZK1_9SPHN</name>
<comment type="caution">
    <text evidence="6">The sequence shown here is derived from an EMBL/GenBank/DDBJ whole genome shotgun (WGS) entry which is preliminary data.</text>
</comment>
<dbReference type="PANTHER" id="PTHR46796">
    <property type="entry name" value="HTH-TYPE TRANSCRIPTIONAL ACTIVATOR RHAS-RELATED"/>
    <property type="match status" value="1"/>
</dbReference>
<dbReference type="SUPFAM" id="SSF46689">
    <property type="entry name" value="Homeodomain-like"/>
    <property type="match status" value="2"/>
</dbReference>
<dbReference type="RefSeq" id="WP_096611487.1">
    <property type="nucleotide sequence ID" value="NZ_NWVD01000002.1"/>
</dbReference>
<dbReference type="InterPro" id="IPR037923">
    <property type="entry name" value="HTH-like"/>
</dbReference>
<evidence type="ECO:0000313" key="7">
    <source>
        <dbReference type="Proteomes" id="UP000218784"/>
    </source>
</evidence>
<dbReference type="Proteomes" id="UP000218784">
    <property type="component" value="Unassembled WGS sequence"/>
</dbReference>
<dbReference type="PRINTS" id="PR00032">
    <property type="entry name" value="HTHARAC"/>
</dbReference>
<evidence type="ECO:0000256" key="4">
    <source>
        <dbReference type="ARBA" id="ARBA00023163"/>
    </source>
</evidence>
<keyword evidence="2" id="KW-0238">DNA-binding</keyword>
<dbReference type="InterPro" id="IPR003313">
    <property type="entry name" value="AraC-bd"/>
</dbReference>
<dbReference type="PROSITE" id="PS01124">
    <property type="entry name" value="HTH_ARAC_FAMILY_2"/>
    <property type="match status" value="1"/>
</dbReference>
<keyword evidence="3" id="KW-0010">Activator</keyword>
<feature type="domain" description="HTH araC/xylS-type" evidence="5">
    <location>
        <begin position="177"/>
        <end position="274"/>
    </location>
</feature>
<evidence type="ECO:0000256" key="1">
    <source>
        <dbReference type="ARBA" id="ARBA00023015"/>
    </source>
</evidence>
<dbReference type="InterPro" id="IPR018060">
    <property type="entry name" value="HTH_AraC"/>
</dbReference>
<dbReference type="Gene3D" id="1.10.10.60">
    <property type="entry name" value="Homeodomain-like"/>
    <property type="match status" value="2"/>
</dbReference>
<dbReference type="PANTHER" id="PTHR46796:SF2">
    <property type="entry name" value="TRANSCRIPTIONAL REGULATORY PROTEIN"/>
    <property type="match status" value="1"/>
</dbReference>
<dbReference type="SMART" id="SM00342">
    <property type="entry name" value="HTH_ARAC"/>
    <property type="match status" value="1"/>
</dbReference>